<evidence type="ECO:0000256" key="2">
    <source>
        <dbReference type="ARBA" id="ARBA00022840"/>
    </source>
</evidence>
<dbReference type="GO" id="GO:0051782">
    <property type="term" value="P:negative regulation of cell division"/>
    <property type="evidence" value="ECO:0007669"/>
    <property type="project" value="TreeGrafter"/>
</dbReference>
<dbReference type="Proteomes" id="UP000605848">
    <property type="component" value="Unassembled WGS sequence"/>
</dbReference>
<organism evidence="3 4">
    <name type="scientific">Microvirga aerilata</name>
    <dbReference type="NCBI Taxonomy" id="670292"/>
    <lineage>
        <taxon>Bacteria</taxon>
        <taxon>Pseudomonadati</taxon>
        <taxon>Pseudomonadota</taxon>
        <taxon>Alphaproteobacteria</taxon>
        <taxon>Hyphomicrobiales</taxon>
        <taxon>Methylobacteriaceae</taxon>
        <taxon>Microvirga</taxon>
    </lineage>
</organism>
<dbReference type="RefSeq" id="WP_202063412.1">
    <property type="nucleotide sequence ID" value="NZ_JAEQMY010000044.1"/>
</dbReference>
<reference evidence="3" key="1">
    <citation type="submission" date="2021-01" db="EMBL/GenBank/DDBJ databases">
        <title>Microvirga sp.</title>
        <authorList>
            <person name="Kim M.K."/>
        </authorList>
    </citation>
    <scope>NUCLEOTIDE SEQUENCE</scope>
    <source>
        <strain evidence="3">5420S-16</strain>
    </source>
</reference>
<protein>
    <submittedName>
        <fullName evidence="3">AAA family ATPase</fullName>
    </submittedName>
</protein>
<dbReference type="GO" id="GO:0005524">
    <property type="term" value="F:ATP binding"/>
    <property type="evidence" value="ECO:0007669"/>
    <property type="project" value="UniProtKB-KW"/>
</dbReference>
<dbReference type="GO" id="GO:0016887">
    <property type="term" value="F:ATP hydrolysis activity"/>
    <property type="evidence" value="ECO:0007669"/>
    <property type="project" value="TreeGrafter"/>
</dbReference>
<gene>
    <name evidence="3" type="ORF">JKG68_21530</name>
</gene>
<dbReference type="PANTHER" id="PTHR43384">
    <property type="entry name" value="SEPTUM SITE-DETERMINING PROTEIN MIND HOMOLOG, CHLOROPLASTIC-RELATED"/>
    <property type="match status" value="1"/>
</dbReference>
<dbReference type="InterPro" id="IPR011006">
    <property type="entry name" value="CheY-like_superfamily"/>
</dbReference>
<dbReference type="InterPro" id="IPR027417">
    <property type="entry name" value="P-loop_NTPase"/>
</dbReference>
<keyword evidence="1" id="KW-0547">Nucleotide-binding</keyword>
<dbReference type="GO" id="GO:0009898">
    <property type="term" value="C:cytoplasmic side of plasma membrane"/>
    <property type="evidence" value="ECO:0007669"/>
    <property type="project" value="TreeGrafter"/>
</dbReference>
<evidence type="ECO:0000313" key="3">
    <source>
        <dbReference type="EMBL" id="MBL0406543.1"/>
    </source>
</evidence>
<dbReference type="EMBL" id="JAEQMY010000044">
    <property type="protein sequence ID" value="MBL0406543.1"/>
    <property type="molecule type" value="Genomic_DNA"/>
</dbReference>
<proteinExistence type="predicted"/>
<dbReference type="Gene3D" id="3.40.50.2300">
    <property type="match status" value="1"/>
</dbReference>
<evidence type="ECO:0000313" key="4">
    <source>
        <dbReference type="Proteomes" id="UP000605848"/>
    </source>
</evidence>
<dbReference type="GO" id="GO:0005829">
    <property type="term" value="C:cytosol"/>
    <property type="evidence" value="ECO:0007669"/>
    <property type="project" value="TreeGrafter"/>
</dbReference>
<dbReference type="AlphaFoldDB" id="A0A937CY66"/>
<keyword evidence="2" id="KW-0067">ATP-binding</keyword>
<sequence length="432" mass="46797">MRMKDVNQHERDRSLSCTSLADGTIARESVKIPRIVIHAFCDSADAAAAIEQAAADRLMTRTHVAVQLGGIVTATELYQNTPTPDVVIVQSHLDPQAYLAGIDRLAEVCYTGTKVMAIGEVNDISFYRELMRRGVSEYILGPIEPVLLISSVARMYGEAYSGKFGQVHAFIGAKGGVGSSTLSHNVGWTIARELGSNVIMADLDLPFGTAGLDFNLDANQGVADAIQATSRLDEVLLDRLLQKCGEHLSLLSAPAALEATYDVNEEAVEQLIEVAQKSAPFLILDMPHLWTKWAKKTVVAATDIVITAAPDLANLRNTKSLIHVLRHARPHDPPPKLVLNQIGMTKRPEIKVNDFIKAVDIQPTACIPFDAHLFGTASNKGQVVAEASTKGPAINAFREIADAITGRQGMKRRNTARFGLRNLLGRAGRKPT</sequence>
<comment type="caution">
    <text evidence="3">The sequence shown here is derived from an EMBL/GenBank/DDBJ whole genome shotgun (WGS) entry which is preliminary data.</text>
</comment>
<dbReference type="SUPFAM" id="SSF52540">
    <property type="entry name" value="P-loop containing nucleoside triphosphate hydrolases"/>
    <property type="match status" value="1"/>
</dbReference>
<accession>A0A937CY66</accession>
<name>A0A937CY66_9HYPH</name>
<dbReference type="Gene3D" id="3.40.50.300">
    <property type="entry name" value="P-loop containing nucleotide triphosphate hydrolases"/>
    <property type="match status" value="1"/>
</dbReference>
<evidence type="ECO:0000256" key="1">
    <source>
        <dbReference type="ARBA" id="ARBA00022741"/>
    </source>
</evidence>
<dbReference type="PANTHER" id="PTHR43384:SF6">
    <property type="entry name" value="SEPTUM SITE-DETERMINING PROTEIN MIND HOMOLOG, CHLOROPLASTIC"/>
    <property type="match status" value="1"/>
</dbReference>
<dbReference type="InterPro" id="IPR050625">
    <property type="entry name" value="ParA/MinD_ATPase"/>
</dbReference>
<dbReference type="SUPFAM" id="SSF52172">
    <property type="entry name" value="CheY-like"/>
    <property type="match status" value="1"/>
</dbReference>
<keyword evidence="4" id="KW-1185">Reference proteome</keyword>